<comment type="function">
    <text evidence="1">Involved in the catabolism of quinolinic acid (QA).</text>
</comment>
<feature type="domain" description="Quinolinate phosphoribosyl transferase N-terminal" evidence="12">
    <location>
        <begin position="35"/>
        <end position="120"/>
    </location>
</feature>
<evidence type="ECO:0000256" key="2">
    <source>
        <dbReference type="ARBA" id="ARBA00004893"/>
    </source>
</evidence>
<comment type="similarity">
    <text evidence="3 10">Belongs to the NadC/ModD family.</text>
</comment>
<dbReference type="RefSeq" id="WP_298382432.1">
    <property type="nucleotide sequence ID" value="NZ_JBFSHR010000026.1"/>
</dbReference>
<evidence type="ECO:0000256" key="5">
    <source>
        <dbReference type="ARBA" id="ARBA00022642"/>
    </source>
</evidence>
<dbReference type="Gene3D" id="3.20.20.70">
    <property type="entry name" value="Aldolase class I"/>
    <property type="match status" value="1"/>
</dbReference>
<evidence type="ECO:0000256" key="8">
    <source>
        <dbReference type="ARBA" id="ARBA00033102"/>
    </source>
</evidence>
<dbReference type="PANTHER" id="PTHR32179">
    <property type="entry name" value="NICOTINATE-NUCLEOTIDE PYROPHOSPHORYLASE [CARBOXYLATING]"/>
    <property type="match status" value="1"/>
</dbReference>
<evidence type="ECO:0000313" key="14">
    <source>
        <dbReference type="Proteomes" id="UP001560267"/>
    </source>
</evidence>
<keyword evidence="6 10" id="KW-0328">Glycosyltransferase</keyword>
<proteinExistence type="inferred from homology"/>
<dbReference type="SUPFAM" id="SSF51690">
    <property type="entry name" value="Nicotinate/Quinolinate PRTase C-terminal domain-like"/>
    <property type="match status" value="1"/>
</dbReference>
<reference evidence="13 14" key="1">
    <citation type="submission" date="2024-07" db="EMBL/GenBank/DDBJ databases">
        <title>Draft Genome Sequence of Ferrimicrobium acidiphilum Strain YE2023, Isolated from a Pulp of Bioleach Reactor.</title>
        <authorList>
            <person name="Elkina Y.A."/>
            <person name="Bulaeva A.G."/>
            <person name="Beletsky A.V."/>
            <person name="Mardanov A.V."/>
        </authorList>
    </citation>
    <scope>NUCLEOTIDE SEQUENCE [LARGE SCALE GENOMIC DNA]</scope>
    <source>
        <strain evidence="13 14">YE2023</strain>
    </source>
</reference>
<dbReference type="InterPro" id="IPR013785">
    <property type="entry name" value="Aldolase_TIM"/>
</dbReference>
<dbReference type="CDD" id="cd01572">
    <property type="entry name" value="QPRTase"/>
    <property type="match status" value="1"/>
</dbReference>
<organism evidence="13 14">
    <name type="scientific">Ferrimicrobium acidiphilum</name>
    <dbReference type="NCBI Taxonomy" id="121039"/>
    <lineage>
        <taxon>Bacteria</taxon>
        <taxon>Bacillati</taxon>
        <taxon>Actinomycetota</taxon>
        <taxon>Acidimicrobiia</taxon>
        <taxon>Acidimicrobiales</taxon>
        <taxon>Acidimicrobiaceae</taxon>
        <taxon>Ferrimicrobium</taxon>
    </lineage>
</organism>
<keyword evidence="5" id="KW-0662">Pyridine nucleotide biosynthesis</keyword>
<dbReference type="Pfam" id="PF01729">
    <property type="entry name" value="QRPTase_C"/>
    <property type="match status" value="1"/>
</dbReference>
<dbReference type="InterPro" id="IPR036068">
    <property type="entry name" value="Nicotinate_pribotase-like_C"/>
</dbReference>
<dbReference type="GO" id="GO:0004514">
    <property type="term" value="F:nicotinate-nucleotide diphosphorylase (carboxylating) activity"/>
    <property type="evidence" value="ECO:0007669"/>
    <property type="project" value="UniProtKB-EC"/>
</dbReference>
<sequence>MTLLSIINLALDEDLIEPTSPSHDPGGDRAVDLTGSLVEQRIIQLDLVARAPGVFVGETVAPLVLAQTAARFDRPHPTFSAIITDGARVEANTTIASIRGELRTVLAAERTMLNLICHLSGVATMTRTYVDMVAHTSAIIRDTRKTTPGLRAQEKYAVRCGGGENHRLGLWDAFLIKDNHLAFSSMQDLVARARGHQPPRPLEVEVDNLDQLEQALELEVDLILLDNMRVAAIKEAVERVAGRCRLEVSGGVGLYNLQAIAETGVDYISVGALTHSCPILDLGLDYPQV</sequence>
<evidence type="ECO:0000256" key="10">
    <source>
        <dbReference type="PIRNR" id="PIRNR006250"/>
    </source>
</evidence>
<evidence type="ECO:0000313" key="13">
    <source>
        <dbReference type="EMBL" id="MEX6429835.1"/>
    </source>
</evidence>
<dbReference type="PIRSF" id="PIRSF006250">
    <property type="entry name" value="NadC_ModD"/>
    <property type="match status" value="1"/>
</dbReference>
<keyword evidence="7 10" id="KW-0808">Transferase</keyword>
<evidence type="ECO:0000256" key="4">
    <source>
        <dbReference type="ARBA" id="ARBA00011944"/>
    </source>
</evidence>
<dbReference type="NCBIfam" id="TIGR00078">
    <property type="entry name" value="nadC"/>
    <property type="match status" value="1"/>
</dbReference>
<comment type="caution">
    <text evidence="13">The sequence shown here is derived from an EMBL/GenBank/DDBJ whole genome shotgun (WGS) entry which is preliminary data.</text>
</comment>
<protein>
    <recommendedName>
        <fullName evidence="4">nicotinate-nucleotide diphosphorylase (carboxylating)</fullName>
        <ecNumber evidence="4">2.4.2.19</ecNumber>
    </recommendedName>
    <alternativeName>
        <fullName evidence="8">Quinolinate phosphoribosyltransferase [decarboxylating]</fullName>
    </alternativeName>
</protein>
<dbReference type="InterPro" id="IPR027277">
    <property type="entry name" value="NadC/ModD"/>
</dbReference>
<dbReference type="InterPro" id="IPR022412">
    <property type="entry name" value="Quinolinate_PRibosylTrfase_N"/>
</dbReference>
<name>A0ABV3Y353_9ACTN</name>
<comment type="pathway">
    <text evidence="2">Cofactor biosynthesis; NAD(+) biosynthesis; nicotinate D-ribonucleotide from quinolinate: step 1/1.</text>
</comment>
<evidence type="ECO:0000259" key="12">
    <source>
        <dbReference type="Pfam" id="PF02749"/>
    </source>
</evidence>
<evidence type="ECO:0000256" key="3">
    <source>
        <dbReference type="ARBA" id="ARBA00009400"/>
    </source>
</evidence>
<evidence type="ECO:0000256" key="9">
    <source>
        <dbReference type="ARBA" id="ARBA00047445"/>
    </source>
</evidence>
<dbReference type="SUPFAM" id="SSF54675">
    <property type="entry name" value="Nicotinate/Quinolinate PRTase N-terminal domain-like"/>
    <property type="match status" value="1"/>
</dbReference>
<dbReference type="InterPro" id="IPR002638">
    <property type="entry name" value="Quinolinate_PRibosylTrfase_C"/>
</dbReference>
<dbReference type="EMBL" id="JBFSHR010000026">
    <property type="protein sequence ID" value="MEX6429835.1"/>
    <property type="molecule type" value="Genomic_DNA"/>
</dbReference>
<dbReference type="EC" id="2.4.2.19" evidence="4"/>
<gene>
    <name evidence="13" type="primary">nadC</name>
    <name evidence="13" type="ORF">AB6A68_08295</name>
</gene>
<dbReference type="InterPro" id="IPR037128">
    <property type="entry name" value="Quinolinate_PRibosylTase_N_sf"/>
</dbReference>
<dbReference type="Pfam" id="PF02749">
    <property type="entry name" value="QRPTase_N"/>
    <property type="match status" value="1"/>
</dbReference>
<dbReference type="Gene3D" id="3.90.1170.20">
    <property type="entry name" value="Quinolinate phosphoribosyl transferase, N-terminal domain"/>
    <property type="match status" value="1"/>
</dbReference>
<keyword evidence="14" id="KW-1185">Reference proteome</keyword>
<comment type="catalytic activity">
    <reaction evidence="9">
        <text>nicotinate beta-D-ribonucleotide + CO2 + diphosphate = quinolinate + 5-phospho-alpha-D-ribose 1-diphosphate + 2 H(+)</text>
        <dbReference type="Rhea" id="RHEA:12733"/>
        <dbReference type="ChEBI" id="CHEBI:15378"/>
        <dbReference type="ChEBI" id="CHEBI:16526"/>
        <dbReference type="ChEBI" id="CHEBI:29959"/>
        <dbReference type="ChEBI" id="CHEBI:33019"/>
        <dbReference type="ChEBI" id="CHEBI:57502"/>
        <dbReference type="ChEBI" id="CHEBI:58017"/>
        <dbReference type="EC" id="2.4.2.19"/>
    </reaction>
</comment>
<dbReference type="Proteomes" id="UP001560267">
    <property type="component" value="Unassembled WGS sequence"/>
</dbReference>
<accession>A0ABV3Y353</accession>
<feature type="domain" description="Quinolinate phosphoribosyl transferase C-terminal" evidence="11">
    <location>
        <begin position="122"/>
        <end position="285"/>
    </location>
</feature>
<evidence type="ECO:0000256" key="6">
    <source>
        <dbReference type="ARBA" id="ARBA00022676"/>
    </source>
</evidence>
<evidence type="ECO:0000256" key="1">
    <source>
        <dbReference type="ARBA" id="ARBA00003237"/>
    </source>
</evidence>
<evidence type="ECO:0000259" key="11">
    <source>
        <dbReference type="Pfam" id="PF01729"/>
    </source>
</evidence>
<dbReference type="PANTHER" id="PTHR32179:SF3">
    <property type="entry name" value="NICOTINATE-NUCLEOTIDE PYROPHOSPHORYLASE [CARBOXYLATING]"/>
    <property type="match status" value="1"/>
</dbReference>
<dbReference type="InterPro" id="IPR004393">
    <property type="entry name" value="NadC"/>
</dbReference>
<evidence type="ECO:0000256" key="7">
    <source>
        <dbReference type="ARBA" id="ARBA00022679"/>
    </source>
</evidence>